<sequence length="122" mass="13684">MTHSSIRFDEDLGVEAISFHPLTGARRDTFSERVMKQEGGGTGACDHFLPLSKDVMLEEDGHGTVDPPLSLIASVMRFVLKGIEWGYCWNYGIFLEIRIFTTDVSRDVHGVGFVNLLQIHPF</sequence>
<evidence type="ECO:0000313" key="2">
    <source>
        <dbReference type="Proteomes" id="UP001054837"/>
    </source>
</evidence>
<organism evidence="1 2">
    <name type="scientific">Caerostris darwini</name>
    <dbReference type="NCBI Taxonomy" id="1538125"/>
    <lineage>
        <taxon>Eukaryota</taxon>
        <taxon>Metazoa</taxon>
        <taxon>Ecdysozoa</taxon>
        <taxon>Arthropoda</taxon>
        <taxon>Chelicerata</taxon>
        <taxon>Arachnida</taxon>
        <taxon>Araneae</taxon>
        <taxon>Araneomorphae</taxon>
        <taxon>Entelegynae</taxon>
        <taxon>Araneoidea</taxon>
        <taxon>Araneidae</taxon>
        <taxon>Caerostris</taxon>
    </lineage>
</organism>
<accession>A0AAV4W6V2</accession>
<dbReference type="EMBL" id="BPLQ01014248">
    <property type="protein sequence ID" value="GIY78477.1"/>
    <property type="molecule type" value="Genomic_DNA"/>
</dbReference>
<reference evidence="1 2" key="1">
    <citation type="submission" date="2021-06" db="EMBL/GenBank/DDBJ databases">
        <title>Caerostris darwini draft genome.</title>
        <authorList>
            <person name="Kono N."/>
            <person name="Arakawa K."/>
        </authorList>
    </citation>
    <scope>NUCLEOTIDE SEQUENCE [LARGE SCALE GENOMIC DNA]</scope>
</reference>
<dbReference type="AlphaFoldDB" id="A0AAV4W6V2"/>
<comment type="caution">
    <text evidence="1">The sequence shown here is derived from an EMBL/GenBank/DDBJ whole genome shotgun (WGS) entry which is preliminary data.</text>
</comment>
<gene>
    <name evidence="1" type="ORF">CDAR_120481</name>
</gene>
<proteinExistence type="predicted"/>
<dbReference type="Proteomes" id="UP001054837">
    <property type="component" value="Unassembled WGS sequence"/>
</dbReference>
<evidence type="ECO:0000313" key="1">
    <source>
        <dbReference type="EMBL" id="GIY78477.1"/>
    </source>
</evidence>
<name>A0AAV4W6V2_9ARAC</name>
<keyword evidence="2" id="KW-1185">Reference proteome</keyword>
<protein>
    <submittedName>
        <fullName evidence="1">Uncharacterized protein</fullName>
    </submittedName>
</protein>